<dbReference type="OrthoDB" id="127311at2"/>
<keyword evidence="14" id="KW-1185">Reference proteome</keyword>
<dbReference type="PANTHER" id="PTHR32552:SF68">
    <property type="entry name" value="FERRICHROME OUTER MEMBRANE TRANSPORTER_PHAGE RECEPTOR"/>
    <property type="match status" value="1"/>
</dbReference>
<dbReference type="GO" id="GO:0015344">
    <property type="term" value="F:siderophore uptake transmembrane transporter activity"/>
    <property type="evidence" value="ECO:0007669"/>
    <property type="project" value="TreeGrafter"/>
</dbReference>
<evidence type="ECO:0000256" key="11">
    <source>
        <dbReference type="ARBA" id="ARBA00023237"/>
    </source>
</evidence>
<evidence type="ECO:0000256" key="5">
    <source>
        <dbReference type="ARBA" id="ARBA00022692"/>
    </source>
</evidence>
<keyword evidence="2" id="KW-0813">Transport</keyword>
<keyword evidence="9" id="KW-0798">TonB box</keyword>
<feature type="domain" description="TonB-dependent receptor-like beta-barrel" evidence="12">
    <location>
        <begin position="5"/>
        <end position="133"/>
    </location>
</feature>
<evidence type="ECO:0000256" key="3">
    <source>
        <dbReference type="ARBA" id="ARBA00022452"/>
    </source>
</evidence>
<dbReference type="EMBL" id="RSCJ01000004">
    <property type="protein sequence ID" value="RUR84444.1"/>
    <property type="molecule type" value="Genomic_DNA"/>
</dbReference>
<dbReference type="SUPFAM" id="SSF56935">
    <property type="entry name" value="Porins"/>
    <property type="match status" value="1"/>
</dbReference>
<dbReference type="PANTHER" id="PTHR32552">
    <property type="entry name" value="FERRICHROME IRON RECEPTOR-RELATED"/>
    <property type="match status" value="1"/>
</dbReference>
<evidence type="ECO:0000256" key="1">
    <source>
        <dbReference type="ARBA" id="ARBA00004571"/>
    </source>
</evidence>
<keyword evidence="4" id="KW-0410">Iron transport</keyword>
<keyword evidence="8" id="KW-0406">Ion transport</keyword>
<keyword evidence="6" id="KW-0732">Signal</keyword>
<keyword evidence="7" id="KW-0408">Iron</keyword>
<dbReference type="RefSeq" id="WP_127011292.1">
    <property type="nucleotide sequence ID" value="NZ_AJLN01000100.1"/>
</dbReference>
<reference evidence="13 14" key="1">
    <citation type="journal article" date="2019" name="Genome Biol. Evol.">
        <title>Day and night: Metabolic profiles and evolutionary relationships of six axenic non-marine cyanobacteria.</title>
        <authorList>
            <person name="Will S.E."/>
            <person name="Henke P."/>
            <person name="Boedeker C."/>
            <person name="Huang S."/>
            <person name="Brinkmann H."/>
            <person name="Rohde M."/>
            <person name="Jarek M."/>
            <person name="Friedl T."/>
            <person name="Seufert S."/>
            <person name="Schumacher M."/>
            <person name="Overmann J."/>
            <person name="Neumann-Schaal M."/>
            <person name="Petersen J."/>
        </authorList>
    </citation>
    <scope>NUCLEOTIDE SEQUENCE [LARGE SCALE GENOMIC DNA]</scope>
    <source>
        <strain evidence="13 14">PCC 6912</strain>
    </source>
</reference>
<dbReference type="InterPro" id="IPR039426">
    <property type="entry name" value="TonB-dep_rcpt-like"/>
</dbReference>
<keyword evidence="3" id="KW-1134">Transmembrane beta strand</keyword>
<accession>A0A3S1AM13</accession>
<evidence type="ECO:0000256" key="10">
    <source>
        <dbReference type="ARBA" id="ARBA00023136"/>
    </source>
</evidence>
<protein>
    <recommendedName>
        <fullName evidence="12">TonB-dependent receptor-like beta-barrel domain-containing protein</fullName>
    </recommendedName>
</protein>
<evidence type="ECO:0000256" key="4">
    <source>
        <dbReference type="ARBA" id="ARBA00022496"/>
    </source>
</evidence>
<comment type="caution">
    <text evidence="13">The sequence shown here is derived from an EMBL/GenBank/DDBJ whole genome shotgun (WGS) entry which is preliminary data.</text>
</comment>
<gene>
    <name evidence="13" type="ORF">PCC6912_13390</name>
</gene>
<keyword evidence="5" id="KW-0812">Transmembrane</keyword>
<dbReference type="Proteomes" id="UP000268857">
    <property type="component" value="Unassembled WGS sequence"/>
</dbReference>
<sequence length="146" mass="16808">MAIGERTNLTLEGDYIYTRDSGFTPFVPVVGSVLSNPNGKIPRHRNVGEPSDEINASLTRLGYQLEHKFSDNWSLRNAFLYNFRDYSDQRTLPGALQADNRTLNRSYREFDFESTSYNLSTNVVGNFFPWQRWRYSPGIKIIGKGE</sequence>
<keyword evidence="11" id="KW-0998">Cell outer membrane</keyword>
<proteinExistence type="predicted"/>
<evidence type="ECO:0000259" key="12">
    <source>
        <dbReference type="Pfam" id="PF00593"/>
    </source>
</evidence>
<dbReference type="Gene3D" id="2.40.170.20">
    <property type="entry name" value="TonB-dependent receptor, beta-barrel domain"/>
    <property type="match status" value="1"/>
</dbReference>
<evidence type="ECO:0000256" key="2">
    <source>
        <dbReference type="ARBA" id="ARBA00022448"/>
    </source>
</evidence>
<organism evidence="13 14">
    <name type="scientific">Chlorogloeopsis fritschii PCC 6912</name>
    <dbReference type="NCBI Taxonomy" id="211165"/>
    <lineage>
        <taxon>Bacteria</taxon>
        <taxon>Bacillati</taxon>
        <taxon>Cyanobacteriota</taxon>
        <taxon>Cyanophyceae</taxon>
        <taxon>Nostocales</taxon>
        <taxon>Chlorogloeopsidaceae</taxon>
        <taxon>Chlorogloeopsis</taxon>
    </lineage>
</organism>
<comment type="subcellular location">
    <subcellularLocation>
        <location evidence="1">Cell outer membrane</location>
        <topology evidence="1">Multi-pass membrane protein</topology>
    </subcellularLocation>
</comment>
<evidence type="ECO:0000256" key="8">
    <source>
        <dbReference type="ARBA" id="ARBA00023065"/>
    </source>
</evidence>
<evidence type="ECO:0000313" key="13">
    <source>
        <dbReference type="EMBL" id="RUR84444.1"/>
    </source>
</evidence>
<evidence type="ECO:0000256" key="6">
    <source>
        <dbReference type="ARBA" id="ARBA00022729"/>
    </source>
</evidence>
<keyword evidence="10" id="KW-0472">Membrane</keyword>
<dbReference type="InterPro" id="IPR036942">
    <property type="entry name" value="Beta-barrel_TonB_sf"/>
</dbReference>
<dbReference type="Pfam" id="PF00593">
    <property type="entry name" value="TonB_dep_Rec_b-barrel"/>
    <property type="match status" value="1"/>
</dbReference>
<evidence type="ECO:0000313" key="14">
    <source>
        <dbReference type="Proteomes" id="UP000268857"/>
    </source>
</evidence>
<dbReference type="InterPro" id="IPR000531">
    <property type="entry name" value="Beta-barrel_TonB"/>
</dbReference>
<dbReference type="GO" id="GO:0009279">
    <property type="term" value="C:cell outer membrane"/>
    <property type="evidence" value="ECO:0007669"/>
    <property type="project" value="UniProtKB-SubCell"/>
</dbReference>
<evidence type="ECO:0000256" key="7">
    <source>
        <dbReference type="ARBA" id="ARBA00023004"/>
    </source>
</evidence>
<evidence type="ECO:0000256" key="9">
    <source>
        <dbReference type="ARBA" id="ARBA00023077"/>
    </source>
</evidence>
<name>A0A3S1AM13_CHLFR</name>
<dbReference type="AlphaFoldDB" id="A0A3S1AM13"/>